<organism evidence="1 2">
    <name type="scientific">Spiromyces aspiralis</name>
    <dbReference type="NCBI Taxonomy" id="68401"/>
    <lineage>
        <taxon>Eukaryota</taxon>
        <taxon>Fungi</taxon>
        <taxon>Fungi incertae sedis</taxon>
        <taxon>Zoopagomycota</taxon>
        <taxon>Kickxellomycotina</taxon>
        <taxon>Kickxellomycetes</taxon>
        <taxon>Kickxellales</taxon>
        <taxon>Kickxellaceae</taxon>
        <taxon>Spiromyces</taxon>
    </lineage>
</organism>
<protein>
    <submittedName>
        <fullName evidence="1">Uncharacterized protein</fullName>
    </submittedName>
</protein>
<keyword evidence="2" id="KW-1185">Reference proteome</keyword>
<comment type="caution">
    <text evidence="1">The sequence shown here is derived from an EMBL/GenBank/DDBJ whole genome shotgun (WGS) entry which is preliminary data.</text>
</comment>
<proteinExistence type="predicted"/>
<reference evidence="1" key="1">
    <citation type="submission" date="2022-06" db="EMBL/GenBank/DDBJ databases">
        <title>Phylogenomic reconstructions and comparative analyses of Kickxellomycotina fungi.</title>
        <authorList>
            <person name="Reynolds N.K."/>
            <person name="Stajich J.E."/>
            <person name="Barry K."/>
            <person name="Grigoriev I.V."/>
            <person name="Crous P."/>
            <person name="Smith M.E."/>
        </authorList>
    </citation>
    <scope>NUCLEOTIDE SEQUENCE</scope>
    <source>
        <strain evidence="1">RSA 2271</strain>
    </source>
</reference>
<evidence type="ECO:0000313" key="1">
    <source>
        <dbReference type="EMBL" id="KAJ1676758.1"/>
    </source>
</evidence>
<dbReference type="Proteomes" id="UP001145114">
    <property type="component" value="Unassembled WGS sequence"/>
</dbReference>
<dbReference type="EMBL" id="JAMZIH010003545">
    <property type="protein sequence ID" value="KAJ1676758.1"/>
    <property type="molecule type" value="Genomic_DNA"/>
</dbReference>
<name>A0ACC1HLU9_9FUNG</name>
<gene>
    <name evidence="1" type="ORF">EV182_007558</name>
</gene>
<sequence length="140" mass="15922">MALWEKRCREFCSLTYNTDMRLTTLTKIRRVSHAGAQYQQGLPTTISCTLDECSRCPIHARATLAQMLSPMPIRNLCEYIYAKVRQTNSALVEGLLRECRYVSRLACIGNSEGFCHYFAQLYDVAALGPLKNALTSEYKQ</sequence>
<evidence type="ECO:0000313" key="2">
    <source>
        <dbReference type="Proteomes" id="UP001145114"/>
    </source>
</evidence>
<feature type="non-terminal residue" evidence="1">
    <location>
        <position position="140"/>
    </location>
</feature>
<accession>A0ACC1HLU9</accession>